<evidence type="ECO:0000313" key="1">
    <source>
        <dbReference type="EMBL" id="OCA70244.1"/>
    </source>
</evidence>
<dbReference type="OrthoDB" id="1260159at2"/>
<sequence>MGAENAEICSRYLMANVDWIYSKRFDEDKKIVTLKSGYIFSFSKYEGFSYRLLVIEFLIDDDFNYLLQMSVAEHEDRAKNNSDLFQEKGRVPEKILDYLEILLDSDFKSLKQNYNFSDYDISDIGSQQFLINVDEGIEVNIKEGLPVEYFETEVELFLFEFNEYMKKWVEEKYEAWILNE</sequence>
<dbReference type="Proteomes" id="UP000093432">
    <property type="component" value="Unassembled WGS sequence"/>
</dbReference>
<comment type="caution">
    <text evidence="1">The sequence shown here is derived from an EMBL/GenBank/DDBJ whole genome shotgun (WGS) entry which is preliminary data.</text>
</comment>
<dbReference type="STRING" id="651561.BBI00_20660"/>
<dbReference type="EMBL" id="MAYG01000023">
    <property type="protein sequence ID" value="OCA70244.1"/>
    <property type="molecule type" value="Genomic_DNA"/>
</dbReference>
<proteinExistence type="predicted"/>
<accession>A0A1B8ZFB5</accession>
<protein>
    <submittedName>
        <fullName evidence="1">Uncharacterized protein</fullName>
    </submittedName>
</protein>
<organism evidence="1 2">
    <name type="scientific">Chryseobacterium arthrosphaerae</name>
    <dbReference type="NCBI Taxonomy" id="651561"/>
    <lineage>
        <taxon>Bacteria</taxon>
        <taxon>Pseudomonadati</taxon>
        <taxon>Bacteroidota</taxon>
        <taxon>Flavobacteriia</taxon>
        <taxon>Flavobacteriales</taxon>
        <taxon>Weeksellaceae</taxon>
        <taxon>Chryseobacterium group</taxon>
        <taxon>Chryseobacterium</taxon>
    </lineage>
</organism>
<evidence type="ECO:0000313" key="2">
    <source>
        <dbReference type="Proteomes" id="UP000093432"/>
    </source>
</evidence>
<name>A0A1B8ZFB5_9FLAO</name>
<reference evidence="2" key="1">
    <citation type="submission" date="2016-07" db="EMBL/GenBank/DDBJ databases">
        <authorList>
            <person name="Florea S."/>
            <person name="Webb J.S."/>
            <person name="Jaromczyk J."/>
            <person name="Schardl C.L."/>
        </authorList>
    </citation>
    <scope>NUCLEOTIDE SEQUENCE [LARGE SCALE GENOMIC DNA]</scope>
    <source>
        <strain evidence="2">CC-VM-7</strain>
    </source>
</reference>
<dbReference type="AlphaFoldDB" id="A0A1B8ZFB5"/>
<gene>
    <name evidence="1" type="ORF">BBI00_20660</name>
</gene>